<gene>
    <name evidence="1" type="ORF">E0L93_10335</name>
</gene>
<protein>
    <submittedName>
        <fullName evidence="1">DUF488 family protein</fullName>
    </submittedName>
</protein>
<dbReference type="InterPro" id="IPR052552">
    <property type="entry name" value="YeaO-like"/>
</dbReference>
<dbReference type="Proteomes" id="UP000295244">
    <property type="component" value="Unassembled WGS sequence"/>
</dbReference>
<comment type="caution">
    <text evidence="1">The sequence shown here is derived from an EMBL/GenBank/DDBJ whole genome shotgun (WGS) entry which is preliminary data.</text>
</comment>
<dbReference type="EMBL" id="SKBU01000017">
    <property type="protein sequence ID" value="TCJ16220.1"/>
    <property type="molecule type" value="Genomic_DNA"/>
</dbReference>
<dbReference type="AlphaFoldDB" id="A0A4R1BGA6"/>
<reference evidence="1 2" key="1">
    <citation type="submission" date="2019-03" db="EMBL/GenBank/DDBJ databases">
        <title>Whole genome sequence of a novel Rubrobacter taiwanensis strain, isolated from Yellowstone National Park.</title>
        <authorList>
            <person name="Freed S."/>
            <person name="Ramaley R.F."/>
            <person name="Kyndt J.A."/>
        </authorList>
    </citation>
    <scope>NUCLEOTIDE SEQUENCE [LARGE SCALE GENOMIC DNA]</scope>
    <source>
        <strain evidence="1 2">Yellowstone</strain>
    </source>
</reference>
<dbReference type="RefSeq" id="WP_132691618.1">
    <property type="nucleotide sequence ID" value="NZ_SKBU01000017.1"/>
</dbReference>
<sequence length="121" mass="14139">MTLRVKRVYEEPGPDDGQRILVDRIWSRGLSREEARIESWRKDLAPSTELRKWFGHDPERWEGFLKRYRTELEGTGKMEELRELGERAAEENVTLLFGAKDIEHNNARALAAFVRELVGEA</sequence>
<evidence type="ECO:0000313" key="1">
    <source>
        <dbReference type="EMBL" id="TCJ16220.1"/>
    </source>
</evidence>
<dbReference type="PANTHER" id="PTHR36849:SF1">
    <property type="entry name" value="CYTOPLASMIC PROTEIN"/>
    <property type="match status" value="1"/>
</dbReference>
<evidence type="ECO:0000313" key="2">
    <source>
        <dbReference type="Proteomes" id="UP000295244"/>
    </source>
</evidence>
<accession>A0A4R1BGA6</accession>
<keyword evidence="2" id="KW-1185">Reference proteome</keyword>
<dbReference type="OrthoDB" id="9790745at2"/>
<dbReference type="Pfam" id="PF22752">
    <property type="entry name" value="DUF488-N3i"/>
    <property type="match status" value="1"/>
</dbReference>
<name>A0A4R1BGA6_9ACTN</name>
<dbReference type="PANTHER" id="PTHR36849">
    <property type="entry name" value="CYTOPLASMIC PROTEIN-RELATED"/>
    <property type="match status" value="1"/>
</dbReference>
<proteinExistence type="predicted"/>
<organism evidence="1 2">
    <name type="scientific">Rubrobacter taiwanensis</name>
    <dbReference type="NCBI Taxonomy" id="185139"/>
    <lineage>
        <taxon>Bacteria</taxon>
        <taxon>Bacillati</taxon>
        <taxon>Actinomycetota</taxon>
        <taxon>Rubrobacteria</taxon>
        <taxon>Rubrobacterales</taxon>
        <taxon>Rubrobacteraceae</taxon>
        <taxon>Rubrobacter</taxon>
    </lineage>
</organism>